<dbReference type="NCBIfam" id="NF001268">
    <property type="entry name" value="PRK00228.1-4"/>
    <property type="match status" value="1"/>
</dbReference>
<comment type="similarity">
    <text evidence="1 2">Belongs to the UPF0301 (AlgH) family.</text>
</comment>
<protein>
    <recommendedName>
        <fullName evidence="2">UPF0301 protein TMPK1_33030</fullName>
    </recommendedName>
</protein>
<dbReference type="HAMAP" id="MF_00758">
    <property type="entry name" value="UPF0301"/>
    <property type="match status" value="1"/>
</dbReference>
<gene>
    <name evidence="3" type="ORF">TMPK1_33030</name>
</gene>
<sequence length="200" mass="21573">MPAKYTLVLMPKLTSDPTYLGGQMLIAMPGMPDPRFEKSVLYLCAHSASGAMGIIVNRAFEAVTFDELMGQLGIEPTIHLGEQHVHFGGPVEMARGFVLHTTDVIGDDSIVVDERIALTATLDILRAIADGHGPQRSLFALGYAGWDAGQLDAEIQQNGWLTAPADPDLLFDGLLENKWERALRKLGIDPALLVSDAGHA</sequence>
<reference evidence="3" key="1">
    <citation type="submission" date="2021-02" db="EMBL/GenBank/DDBJ databases">
        <title>Genome sequence of Rhodospirillales sp. strain TMPK1 isolated from soil.</title>
        <authorList>
            <person name="Nakai R."/>
            <person name="Kusada H."/>
            <person name="Tamaki H."/>
        </authorList>
    </citation>
    <scope>NUCLEOTIDE SEQUENCE</scope>
    <source>
        <strain evidence="3">TMPK1</strain>
    </source>
</reference>
<dbReference type="AlphaFoldDB" id="A0A8S8XIF4"/>
<evidence type="ECO:0000256" key="2">
    <source>
        <dbReference type="HAMAP-Rule" id="MF_00758"/>
    </source>
</evidence>
<organism evidence="3 4">
    <name type="scientific">Roseiterribacter gracilis</name>
    <dbReference type="NCBI Taxonomy" id="2812848"/>
    <lineage>
        <taxon>Bacteria</taxon>
        <taxon>Pseudomonadati</taxon>
        <taxon>Pseudomonadota</taxon>
        <taxon>Alphaproteobacteria</taxon>
        <taxon>Rhodospirillales</taxon>
        <taxon>Roseiterribacteraceae</taxon>
        <taxon>Roseiterribacter</taxon>
    </lineage>
</organism>
<comment type="caution">
    <text evidence="3">The sequence shown here is derived from an EMBL/GenBank/DDBJ whole genome shotgun (WGS) entry which is preliminary data.</text>
</comment>
<dbReference type="Gene3D" id="3.40.1740.10">
    <property type="entry name" value="VC0467-like"/>
    <property type="match status" value="1"/>
</dbReference>
<proteinExistence type="inferred from homology"/>
<evidence type="ECO:0000256" key="1">
    <source>
        <dbReference type="ARBA" id="ARBA00009600"/>
    </source>
</evidence>
<accession>A0A8S8XIF4</accession>
<dbReference type="Proteomes" id="UP000681075">
    <property type="component" value="Unassembled WGS sequence"/>
</dbReference>
<dbReference type="RefSeq" id="WP_420244397.1">
    <property type="nucleotide sequence ID" value="NZ_BOPV01000001.1"/>
</dbReference>
<evidence type="ECO:0000313" key="3">
    <source>
        <dbReference type="EMBL" id="GIL41066.1"/>
    </source>
</evidence>
<dbReference type="EMBL" id="BOPV01000001">
    <property type="protein sequence ID" value="GIL41066.1"/>
    <property type="molecule type" value="Genomic_DNA"/>
</dbReference>
<dbReference type="Pfam" id="PF02622">
    <property type="entry name" value="DUF179"/>
    <property type="match status" value="1"/>
</dbReference>
<dbReference type="InterPro" id="IPR003774">
    <property type="entry name" value="AlgH-like"/>
</dbReference>
<dbReference type="PANTHER" id="PTHR30327:SF1">
    <property type="entry name" value="UPF0301 PROTEIN YQGE"/>
    <property type="match status" value="1"/>
</dbReference>
<dbReference type="GO" id="GO:0005829">
    <property type="term" value="C:cytosol"/>
    <property type="evidence" value="ECO:0007669"/>
    <property type="project" value="TreeGrafter"/>
</dbReference>
<dbReference type="SUPFAM" id="SSF143456">
    <property type="entry name" value="VC0467-like"/>
    <property type="match status" value="1"/>
</dbReference>
<keyword evidence="4" id="KW-1185">Reference proteome</keyword>
<evidence type="ECO:0000313" key="4">
    <source>
        <dbReference type="Proteomes" id="UP000681075"/>
    </source>
</evidence>
<name>A0A8S8XIF4_9PROT</name>
<dbReference type="PANTHER" id="PTHR30327">
    <property type="entry name" value="UNCHARACTERIZED PROTEIN YQGE"/>
    <property type="match status" value="1"/>
</dbReference>